<accession>A0AAD6CSK4</accession>
<comment type="catalytic activity">
    <reaction evidence="11">
        <text>L-valine + 2-oxoglutarate = 3-methyl-2-oxobutanoate + L-glutamate</text>
        <dbReference type="Rhea" id="RHEA:24813"/>
        <dbReference type="ChEBI" id="CHEBI:11851"/>
        <dbReference type="ChEBI" id="CHEBI:16810"/>
        <dbReference type="ChEBI" id="CHEBI:29985"/>
        <dbReference type="ChEBI" id="CHEBI:57762"/>
        <dbReference type="EC" id="2.6.1.42"/>
    </reaction>
</comment>
<dbReference type="AlphaFoldDB" id="A0AAD6CSK4"/>
<protein>
    <recommendedName>
        <fullName evidence="11">Branched-chain-amino-acid aminotransferase</fullName>
        <ecNumber evidence="11">2.6.1.42</ecNumber>
    </recommendedName>
</protein>
<gene>
    <name evidence="12" type="ORF">N7494_007282</name>
</gene>
<evidence type="ECO:0000313" key="12">
    <source>
        <dbReference type="EMBL" id="KAJ5537803.1"/>
    </source>
</evidence>
<evidence type="ECO:0000256" key="7">
    <source>
        <dbReference type="ARBA" id="ARBA00023304"/>
    </source>
</evidence>
<proteinExistence type="inferred from homology"/>
<dbReference type="PANTHER" id="PTHR11825">
    <property type="entry name" value="SUBGROUP IIII AMINOTRANSFERASE"/>
    <property type="match status" value="1"/>
</dbReference>
<keyword evidence="3 11" id="KW-0032">Aminotransferase</keyword>
<dbReference type="Proteomes" id="UP001220324">
    <property type="component" value="Unassembled WGS sequence"/>
</dbReference>
<keyword evidence="4 11" id="KW-0028">Amino-acid biosynthesis</keyword>
<evidence type="ECO:0000256" key="11">
    <source>
        <dbReference type="RuleBase" id="RU004517"/>
    </source>
</evidence>
<evidence type="ECO:0000256" key="2">
    <source>
        <dbReference type="ARBA" id="ARBA00009320"/>
    </source>
</evidence>
<dbReference type="PIRSF" id="PIRSF006468">
    <property type="entry name" value="BCAT1"/>
    <property type="match status" value="1"/>
</dbReference>
<keyword evidence="7 11" id="KW-0100">Branched-chain amino acid biosynthesis</keyword>
<dbReference type="GO" id="GO:0009098">
    <property type="term" value="P:L-leucine biosynthetic process"/>
    <property type="evidence" value="ECO:0007669"/>
    <property type="project" value="TreeGrafter"/>
</dbReference>
<dbReference type="PANTHER" id="PTHR11825:SF44">
    <property type="entry name" value="BRANCHED-CHAIN-AMINO-ACID AMINOTRANSFERASE"/>
    <property type="match status" value="1"/>
</dbReference>
<evidence type="ECO:0000256" key="1">
    <source>
        <dbReference type="ARBA" id="ARBA00001933"/>
    </source>
</evidence>
<dbReference type="EC" id="2.6.1.42" evidence="11"/>
<comment type="catalytic activity">
    <reaction evidence="11">
        <text>L-leucine + 2-oxoglutarate = 4-methyl-2-oxopentanoate + L-glutamate</text>
        <dbReference type="Rhea" id="RHEA:18321"/>
        <dbReference type="ChEBI" id="CHEBI:16810"/>
        <dbReference type="ChEBI" id="CHEBI:17865"/>
        <dbReference type="ChEBI" id="CHEBI:29985"/>
        <dbReference type="ChEBI" id="CHEBI:57427"/>
        <dbReference type="EC" id="2.6.1.42"/>
    </reaction>
</comment>
<evidence type="ECO:0000256" key="8">
    <source>
        <dbReference type="PIRSR" id="PIRSR006468-1"/>
    </source>
</evidence>
<dbReference type="InterPro" id="IPR001544">
    <property type="entry name" value="Aminotrans_IV"/>
</dbReference>
<dbReference type="PROSITE" id="PS00770">
    <property type="entry name" value="AA_TRANSFER_CLASS_4"/>
    <property type="match status" value="1"/>
</dbReference>
<organism evidence="12 13">
    <name type="scientific">Penicillium frequentans</name>
    <dbReference type="NCBI Taxonomy" id="3151616"/>
    <lineage>
        <taxon>Eukaryota</taxon>
        <taxon>Fungi</taxon>
        <taxon>Dikarya</taxon>
        <taxon>Ascomycota</taxon>
        <taxon>Pezizomycotina</taxon>
        <taxon>Eurotiomycetes</taxon>
        <taxon>Eurotiomycetidae</taxon>
        <taxon>Eurotiales</taxon>
        <taxon>Aspergillaceae</taxon>
        <taxon>Penicillium</taxon>
    </lineage>
</organism>
<comment type="cofactor">
    <cofactor evidence="1 10">
        <name>pyridoxal 5'-phosphate</name>
        <dbReference type="ChEBI" id="CHEBI:597326"/>
    </cofactor>
</comment>
<dbReference type="GO" id="GO:0009099">
    <property type="term" value="P:L-valine biosynthetic process"/>
    <property type="evidence" value="ECO:0007669"/>
    <property type="project" value="TreeGrafter"/>
</dbReference>
<feature type="modified residue" description="N6-(pyridoxal phosphate)lysine" evidence="8">
    <location>
        <position position="218"/>
    </location>
</feature>
<evidence type="ECO:0000256" key="10">
    <source>
        <dbReference type="RuleBase" id="RU004516"/>
    </source>
</evidence>
<dbReference type="InterPro" id="IPR033939">
    <property type="entry name" value="BCAT_family"/>
</dbReference>
<dbReference type="FunFam" id="3.30.470.10:FF:000005">
    <property type="entry name" value="Branched-chain-amino-acid aminotransferase"/>
    <property type="match status" value="1"/>
</dbReference>
<dbReference type="InterPro" id="IPR005786">
    <property type="entry name" value="B_amino_transII"/>
</dbReference>
<dbReference type="InterPro" id="IPR036038">
    <property type="entry name" value="Aminotransferase-like"/>
</dbReference>
<dbReference type="CDD" id="cd01557">
    <property type="entry name" value="BCAT_beta_family"/>
    <property type="match status" value="1"/>
</dbReference>
<dbReference type="InterPro" id="IPR043132">
    <property type="entry name" value="BCAT-like_C"/>
</dbReference>
<dbReference type="EMBL" id="JAQIZZ010000006">
    <property type="protein sequence ID" value="KAJ5537803.1"/>
    <property type="molecule type" value="Genomic_DNA"/>
</dbReference>
<keyword evidence="13" id="KW-1185">Reference proteome</keyword>
<dbReference type="FunFam" id="3.20.10.10:FF:000004">
    <property type="entry name" value="Branched-chain-amino-acid aminotransferase"/>
    <property type="match status" value="1"/>
</dbReference>
<sequence>MTTEQSPLMMAAPPSTLAALDASKLRVTRNLKPAELPNPDNLQFGKNVTDHMLQVQWSESHGWHEPQIVPYGNLSIDPTAGVFNYAFECFEGMKAYKDAQGRPRLFRPEVNIARLNESAARVALPTFDSTAFLALLSEFVAMESRHIPSIRGYSLYLRPVLIGTNPGLSVSPPTTALLYVVASPVGSYFKDGTKAITLEAANSSQWVRAWPGGSGCHKVGANYAPCMMAEAWVRQRGSDQVLWLFGEHNLVTEAGTMNLFVVIRRPTGDRELVTPPLDGTILPGVNRDCVLRLAREKLEGHGWVVRERSISMGELEATAVAGNLEEVFGTGTAAVVSPIGSIRWEGREISCGTSSVQESVATKMRKWIEARQYGEDEHEWSVLVDGLDHAKSPEAKL</sequence>
<dbReference type="InterPro" id="IPR018300">
    <property type="entry name" value="Aminotrans_IV_CS"/>
</dbReference>
<dbReference type="NCBIfam" id="NF009897">
    <property type="entry name" value="PRK13357.1"/>
    <property type="match status" value="1"/>
</dbReference>
<name>A0AAD6CSK4_9EURO</name>
<keyword evidence="5 11" id="KW-0808">Transferase</keyword>
<dbReference type="SUPFAM" id="SSF56752">
    <property type="entry name" value="D-aminoacid aminotransferase-like PLP-dependent enzymes"/>
    <property type="match status" value="1"/>
</dbReference>
<evidence type="ECO:0000256" key="3">
    <source>
        <dbReference type="ARBA" id="ARBA00022576"/>
    </source>
</evidence>
<reference evidence="12 13" key="1">
    <citation type="journal article" date="2023" name="IMA Fungus">
        <title>Comparative genomic study of the Penicillium genus elucidates a diverse pangenome and 15 lateral gene transfer events.</title>
        <authorList>
            <person name="Petersen C."/>
            <person name="Sorensen T."/>
            <person name="Nielsen M.R."/>
            <person name="Sondergaard T.E."/>
            <person name="Sorensen J.L."/>
            <person name="Fitzpatrick D.A."/>
            <person name="Frisvad J.C."/>
            <person name="Nielsen K.L."/>
        </authorList>
    </citation>
    <scope>NUCLEOTIDE SEQUENCE [LARGE SCALE GENOMIC DNA]</scope>
    <source>
        <strain evidence="12 13">IBT 35679</strain>
    </source>
</reference>
<comment type="similarity">
    <text evidence="2 9">Belongs to the class-IV pyridoxal-phosphate-dependent aminotransferase family.</text>
</comment>
<dbReference type="Pfam" id="PF01063">
    <property type="entry name" value="Aminotran_4"/>
    <property type="match status" value="1"/>
</dbReference>
<evidence type="ECO:0000256" key="4">
    <source>
        <dbReference type="ARBA" id="ARBA00022605"/>
    </source>
</evidence>
<comment type="caution">
    <text evidence="12">The sequence shown here is derived from an EMBL/GenBank/DDBJ whole genome shotgun (WGS) entry which is preliminary data.</text>
</comment>
<dbReference type="GO" id="GO:0004084">
    <property type="term" value="F:branched-chain-amino-acid transaminase activity"/>
    <property type="evidence" value="ECO:0007669"/>
    <property type="project" value="UniProtKB-EC"/>
</dbReference>
<evidence type="ECO:0000256" key="9">
    <source>
        <dbReference type="RuleBase" id="RU004106"/>
    </source>
</evidence>
<evidence type="ECO:0000256" key="5">
    <source>
        <dbReference type="ARBA" id="ARBA00022679"/>
    </source>
</evidence>
<dbReference type="Gene3D" id="3.30.470.10">
    <property type="match status" value="1"/>
</dbReference>
<keyword evidence="6 10" id="KW-0663">Pyridoxal phosphate</keyword>
<comment type="catalytic activity">
    <reaction evidence="11">
        <text>L-isoleucine + 2-oxoglutarate = (S)-3-methyl-2-oxopentanoate + L-glutamate</text>
        <dbReference type="Rhea" id="RHEA:24801"/>
        <dbReference type="ChEBI" id="CHEBI:16810"/>
        <dbReference type="ChEBI" id="CHEBI:29985"/>
        <dbReference type="ChEBI" id="CHEBI:35146"/>
        <dbReference type="ChEBI" id="CHEBI:58045"/>
        <dbReference type="EC" id="2.6.1.42"/>
    </reaction>
</comment>
<dbReference type="Gene3D" id="3.20.10.10">
    <property type="entry name" value="D-amino Acid Aminotransferase, subunit A, domain 2"/>
    <property type="match status" value="1"/>
</dbReference>
<evidence type="ECO:0000313" key="13">
    <source>
        <dbReference type="Proteomes" id="UP001220324"/>
    </source>
</evidence>
<dbReference type="GO" id="GO:0005739">
    <property type="term" value="C:mitochondrion"/>
    <property type="evidence" value="ECO:0007669"/>
    <property type="project" value="TreeGrafter"/>
</dbReference>
<dbReference type="NCBIfam" id="TIGR01123">
    <property type="entry name" value="ilvE_II"/>
    <property type="match status" value="1"/>
</dbReference>
<dbReference type="InterPro" id="IPR043131">
    <property type="entry name" value="BCAT-like_N"/>
</dbReference>
<evidence type="ECO:0000256" key="6">
    <source>
        <dbReference type="ARBA" id="ARBA00022898"/>
    </source>
</evidence>